<evidence type="ECO:0000313" key="2">
    <source>
        <dbReference type="EMBL" id="KAK2714997.1"/>
    </source>
</evidence>
<dbReference type="GO" id="GO:0003824">
    <property type="term" value="F:catalytic activity"/>
    <property type="evidence" value="ECO:0007669"/>
    <property type="project" value="InterPro"/>
</dbReference>
<comment type="caution">
    <text evidence="2">The sequence shown here is derived from an EMBL/GenBank/DDBJ whole genome shotgun (WGS) entry which is preliminary data.</text>
</comment>
<evidence type="ECO:0000259" key="1">
    <source>
        <dbReference type="Pfam" id="PF14529"/>
    </source>
</evidence>
<dbReference type="Gene3D" id="3.60.10.10">
    <property type="entry name" value="Endonuclease/exonuclease/phosphatase"/>
    <property type="match status" value="1"/>
</dbReference>
<keyword evidence="3" id="KW-1185">Reference proteome</keyword>
<dbReference type="AlphaFoldDB" id="A0AA88I413"/>
<dbReference type="Pfam" id="PF14529">
    <property type="entry name" value="Exo_endo_phos_2"/>
    <property type="match status" value="1"/>
</dbReference>
<accession>A0AA88I413</accession>
<sequence length="353" mass="39985">MARGQKGVSDENQNELYILGHMTKGGSGSNSPKQTGKVPEVAKGYVAKKLSVLPKARGIKEGYAADKAHYQGYQSFRWDRKSGKGGGLLTLVSERYTAEEKKIVAYGFLEFGVVKVTNIKGRAINIVNYYNNRTGNFSKSHFRKILKETEYLKIIIGDFNLHDTIWNDSHTEDGKAKELIGILFDTEEQIALATPKNLATRLNKTTRVKTTLDLTIISTELSADLTFYSEDDFDSDHFIIFTDMDDAKQCLKRGVIDNSHSWVVFVGDSRIRQLFTSLVSHIDNKYEEENIELLIYGKNNSSAMHPAKETRRSALTKPHADLLYDNKDLRTTLEFKWVPVLNDSFTEICKHLK</sequence>
<gene>
    <name evidence="2" type="ORF">QYM36_009854</name>
</gene>
<feature type="non-terminal residue" evidence="2">
    <location>
        <position position="1"/>
    </location>
</feature>
<dbReference type="InterPro" id="IPR036691">
    <property type="entry name" value="Endo/exonu/phosph_ase_sf"/>
</dbReference>
<protein>
    <recommendedName>
        <fullName evidence="1">Endonuclease/exonuclease/phosphatase domain-containing protein</fullName>
    </recommendedName>
</protein>
<dbReference type="Proteomes" id="UP001187531">
    <property type="component" value="Unassembled WGS sequence"/>
</dbReference>
<dbReference type="EMBL" id="JAVRJZ010000012">
    <property type="protein sequence ID" value="KAK2714997.1"/>
    <property type="molecule type" value="Genomic_DNA"/>
</dbReference>
<name>A0AA88I413_ARTSF</name>
<evidence type="ECO:0000313" key="3">
    <source>
        <dbReference type="Proteomes" id="UP001187531"/>
    </source>
</evidence>
<proteinExistence type="predicted"/>
<feature type="domain" description="Endonuclease/exonuclease/phosphatase" evidence="1">
    <location>
        <begin position="124"/>
        <end position="240"/>
    </location>
</feature>
<organism evidence="2 3">
    <name type="scientific">Artemia franciscana</name>
    <name type="common">Brine shrimp</name>
    <name type="synonym">Artemia sanfranciscana</name>
    <dbReference type="NCBI Taxonomy" id="6661"/>
    <lineage>
        <taxon>Eukaryota</taxon>
        <taxon>Metazoa</taxon>
        <taxon>Ecdysozoa</taxon>
        <taxon>Arthropoda</taxon>
        <taxon>Crustacea</taxon>
        <taxon>Branchiopoda</taxon>
        <taxon>Anostraca</taxon>
        <taxon>Artemiidae</taxon>
        <taxon>Artemia</taxon>
    </lineage>
</organism>
<dbReference type="InterPro" id="IPR005135">
    <property type="entry name" value="Endo/exonuclease/phosphatase"/>
</dbReference>
<dbReference type="SUPFAM" id="SSF56219">
    <property type="entry name" value="DNase I-like"/>
    <property type="match status" value="1"/>
</dbReference>
<reference evidence="2" key="1">
    <citation type="submission" date="2023-07" db="EMBL/GenBank/DDBJ databases">
        <title>Chromosome-level genome assembly of Artemia franciscana.</title>
        <authorList>
            <person name="Jo E."/>
        </authorList>
    </citation>
    <scope>NUCLEOTIDE SEQUENCE</scope>
    <source>
        <tissue evidence="2">Whole body</tissue>
    </source>
</reference>